<protein>
    <recommendedName>
        <fullName evidence="2">Cyclophilin-like domain-containing protein</fullName>
    </recommendedName>
</protein>
<dbReference type="SUPFAM" id="SSF50891">
    <property type="entry name" value="Cyclophilin-like"/>
    <property type="match status" value="1"/>
</dbReference>
<keyword evidence="1" id="KW-0812">Transmembrane</keyword>
<dbReference type="EMBL" id="JAMZEB010000002">
    <property type="protein sequence ID" value="MCP2357289.1"/>
    <property type="molecule type" value="Genomic_DNA"/>
</dbReference>
<evidence type="ECO:0000256" key="1">
    <source>
        <dbReference type="SAM" id="Phobius"/>
    </source>
</evidence>
<reference evidence="3" key="1">
    <citation type="submission" date="2022-06" db="EMBL/GenBank/DDBJ databases">
        <title>Sequencing the genomes of 1000 actinobacteria strains.</title>
        <authorList>
            <person name="Klenk H.-P."/>
        </authorList>
    </citation>
    <scope>NUCLEOTIDE SEQUENCE</scope>
    <source>
        <strain evidence="3">DSM 46694</strain>
    </source>
</reference>
<feature type="transmembrane region" description="Helical" evidence="1">
    <location>
        <begin position="13"/>
        <end position="35"/>
    </location>
</feature>
<evidence type="ECO:0000313" key="4">
    <source>
        <dbReference type="Proteomes" id="UP001139648"/>
    </source>
</evidence>
<accession>A0A9X2GGW8</accession>
<keyword evidence="1" id="KW-1133">Transmembrane helix</keyword>
<comment type="caution">
    <text evidence="3">The sequence shown here is derived from an EMBL/GenBank/DDBJ whole genome shotgun (WGS) entry which is preliminary data.</text>
</comment>
<proteinExistence type="predicted"/>
<keyword evidence="4" id="KW-1185">Reference proteome</keyword>
<feature type="domain" description="Cyclophilin-like" evidence="2">
    <location>
        <begin position="90"/>
        <end position="199"/>
    </location>
</feature>
<sequence length="207" mass="21041">MTAPMTGSATASLAGHMIASLAASLAGSVTAGALLAARARRLATCLIIAALIIAALAGCSTSARPPLTGPQTPGTRANTASTAWPIPVVLRFGGQAVTATLTDTPPSRQLAAMLPLTLHLTDAWGQAKAGPLPHPLDGGTPVHDPIPGEIYFWPSSQMIAVYYDDLGQAVPDPGLIRLGVITTGLDRLAEAGDRITVRVSQTPGGRA</sequence>
<gene>
    <name evidence="3" type="ORF">HD597_004309</name>
</gene>
<name>A0A9X2GGW8_9ACTN</name>
<dbReference type="Gene3D" id="2.40.100.20">
    <property type="match status" value="1"/>
</dbReference>
<evidence type="ECO:0000313" key="3">
    <source>
        <dbReference type="EMBL" id="MCP2357289.1"/>
    </source>
</evidence>
<dbReference type="RefSeq" id="WP_253744427.1">
    <property type="nucleotide sequence ID" value="NZ_BAABKA010000015.1"/>
</dbReference>
<dbReference type="Proteomes" id="UP001139648">
    <property type="component" value="Unassembled WGS sequence"/>
</dbReference>
<feature type="transmembrane region" description="Helical" evidence="1">
    <location>
        <begin position="42"/>
        <end position="63"/>
    </location>
</feature>
<dbReference type="Pfam" id="PF18050">
    <property type="entry name" value="Cyclophil_like2"/>
    <property type="match status" value="1"/>
</dbReference>
<dbReference type="AlphaFoldDB" id="A0A9X2GGW8"/>
<keyword evidence="1" id="KW-0472">Membrane</keyword>
<dbReference type="InterPro" id="IPR029000">
    <property type="entry name" value="Cyclophilin-like_dom_sf"/>
</dbReference>
<dbReference type="InterPro" id="IPR041183">
    <property type="entry name" value="Cyclophilin-like"/>
</dbReference>
<organism evidence="3 4">
    <name type="scientific">Nonomuraea thailandensis</name>
    <dbReference type="NCBI Taxonomy" id="1188745"/>
    <lineage>
        <taxon>Bacteria</taxon>
        <taxon>Bacillati</taxon>
        <taxon>Actinomycetota</taxon>
        <taxon>Actinomycetes</taxon>
        <taxon>Streptosporangiales</taxon>
        <taxon>Streptosporangiaceae</taxon>
        <taxon>Nonomuraea</taxon>
    </lineage>
</organism>
<evidence type="ECO:0000259" key="2">
    <source>
        <dbReference type="Pfam" id="PF18050"/>
    </source>
</evidence>